<evidence type="ECO:0008006" key="4">
    <source>
        <dbReference type="Google" id="ProtNLM"/>
    </source>
</evidence>
<proteinExistence type="predicted"/>
<organism evidence="2 3">
    <name type="scientific">Oceaniferula flava</name>
    <dbReference type="NCBI Taxonomy" id="2800421"/>
    <lineage>
        <taxon>Bacteria</taxon>
        <taxon>Pseudomonadati</taxon>
        <taxon>Verrucomicrobiota</taxon>
        <taxon>Verrucomicrobiia</taxon>
        <taxon>Verrucomicrobiales</taxon>
        <taxon>Verrucomicrobiaceae</taxon>
        <taxon>Oceaniferula</taxon>
    </lineage>
</organism>
<feature type="transmembrane region" description="Helical" evidence="1">
    <location>
        <begin position="83"/>
        <end position="107"/>
    </location>
</feature>
<keyword evidence="3" id="KW-1185">Reference proteome</keyword>
<dbReference type="InterPro" id="IPR012373">
    <property type="entry name" value="Ferrdict_sens_TM"/>
</dbReference>
<dbReference type="Proteomes" id="UP000634206">
    <property type="component" value="Unassembled WGS sequence"/>
</dbReference>
<reference evidence="2" key="1">
    <citation type="submission" date="2021-01" db="EMBL/GenBank/DDBJ databases">
        <title>Modified the classification status of verrucomicrobia.</title>
        <authorList>
            <person name="Feng X."/>
        </authorList>
    </citation>
    <scope>NUCLEOTIDE SEQUENCE</scope>
    <source>
        <strain evidence="2">5K15</strain>
    </source>
</reference>
<dbReference type="Gene3D" id="2.60.120.200">
    <property type="match status" value="1"/>
</dbReference>
<dbReference type="EMBL" id="JAENIG010000004">
    <property type="protein sequence ID" value="MBK1854772.1"/>
    <property type="molecule type" value="Genomic_DNA"/>
</dbReference>
<name>A0AAE2V822_9BACT</name>
<dbReference type="PANTHER" id="PTHR30273:SF2">
    <property type="entry name" value="PROTEIN FECR"/>
    <property type="match status" value="1"/>
</dbReference>
<keyword evidence="1" id="KW-0812">Transmembrane</keyword>
<comment type="caution">
    <text evidence="2">The sequence shown here is derived from an EMBL/GenBank/DDBJ whole genome shotgun (WGS) entry which is preliminary data.</text>
</comment>
<dbReference type="AlphaFoldDB" id="A0AAE2V822"/>
<dbReference type="Pfam" id="PF13385">
    <property type="entry name" value="Laminin_G_3"/>
    <property type="match status" value="1"/>
</dbReference>
<keyword evidence="1" id="KW-0472">Membrane</keyword>
<evidence type="ECO:0000313" key="2">
    <source>
        <dbReference type="EMBL" id="MBK1854772.1"/>
    </source>
</evidence>
<protein>
    <recommendedName>
        <fullName evidence="4">FecR protein domain-containing protein</fullName>
    </recommendedName>
</protein>
<dbReference type="Gene3D" id="2.60.120.1440">
    <property type="match status" value="1"/>
</dbReference>
<gene>
    <name evidence="2" type="ORF">JIN83_07360</name>
</gene>
<evidence type="ECO:0000256" key="1">
    <source>
        <dbReference type="SAM" id="Phobius"/>
    </source>
</evidence>
<dbReference type="RefSeq" id="WP_309489383.1">
    <property type="nucleotide sequence ID" value="NZ_JAENIG010000004.1"/>
</dbReference>
<dbReference type="PANTHER" id="PTHR30273">
    <property type="entry name" value="PERIPLASMIC SIGNAL SENSOR AND SIGMA FACTOR ACTIVATOR FECR-RELATED"/>
    <property type="match status" value="1"/>
</dbReference>
<keyword evidence="1" id="KW-1133">Transmembrane helix</keyword>
<dbReference type="InterPro" id="IPR013320">
    <property type="entry name" value="ConA-like_dom_sf"/>
</dbReference>
<dbReference type="SUPFAM" id="SSF49899">
    <property type="entry name" value="Concanavalin A-like lectins/glucanases"/>
    <property type="match status" value="1"/>
</dbReference>
<sequence>MEDFAHIPAAHRELIQSLIDGTLSPVETARVNALLRECPVLREFYIQQTRTDELLSAHFAHTGSSVLLRRPEPVVSRRKHTTAIVLSLSFGIAATVALMLTLGKVFFTPEAAPAEVANYSEFIPAPDRTPIARVSGSKEVTWTQSTGNLRPGHWLSAGKIELKSGMLELSYDSGSTVLIKAPATYYIEAENHGFLEKGSIRAYSPPTVSAFYVDTPNSELVDLGTTFGVTVLNALSTQVHVIDGLVKARAIGAHEEAWKHLLAGKALQIDNNNDTTQYKPLVADTSFYDWARPARARRSETIAHTHWSFDQRNGKQFPETGNHGNDSTFPATFVHFSNSDPSPQLTPGRYGSALRLDGNESFLRTDYPGIGGDKARTVAFWLRLDPNQPSDEALPGIVCWGKNASRGAKWQIRPITPLQEDTKKVIRTECAWGGNTGMTDINDGKWHHIVSVFMGGNGADIATHVKHYVDGRLETRGSITSRRVDTATTTDPNTNFPLCIGLKMEESMANSLETLIQMRKEGKHRLPTLKGDIDELYVFDDALTPQEIINLMARNQPPK</sequence>
<accession>A0AAE2V822</accession>
<dbReference type="GO" id="GO:0016989">
    <property type="term" value="F:sigma factor antagonist activity"/>
    <property type="evidence" value="ECO:0007669"/>
    <property type="project" value="TreeGrafter"/>
</dbReference>
<evidence type="ECO:0000313" key="3">
    <source>
        <dbReference type="Proteomes" id="UP000634206"/>
    </source>
</evidence>